<keyword evidence="1" id="KW-0472">Membrane</keyword>
<evidence type="ECO:0000313" key="2">
    <source>
        <dbReference type="EMBL" id="KYP51202.1"/>
    </source>
</evidence>
<accession>A0A151S8U2</accession>
<keyword evidence="1" id="KW-1133">Transmembrane helix</keyword>
<dbReference type="PANTHER" id="PTHR46249">
    <property type="entry name" value="CCHC-TYPE DOMAIN-CONTAINING PROTEIN-RELATED"/>
    <property type="match status" value="1"/>
</dbReference>
<protein>
    <submittedName>
        <fullName evidence="2">Uncharacterized protein</fullName>
    </submittedName>
</protein>
<name>A0A151S8U2_CAJCA</name>
<reference evidence="2" key="1">
    <citation type="journal article" date="2012" name="Nat. Biotechnol.">
        <title>Draft genome sequence of pigeonpea (Cajanus cajan), an orphan legume crop of resource-poor farmers.</title>
        <authorList>
            <person name="Varshney R.K."/>
            <person name="Chen W."/>
            <person name="Li Y."/>
            <person name="Bharti A.K."/>
            <person name="Saxena R.K."/>
            <person name="Schlueter J.A."/>
            <person name="Donoghue M.T."/>
            <person name="Azam S."/>
            <person name="Fan G."/>
            <person name="Whaley A.M."/>
            <person name="Farmer A.D."/>
            <person name="Sheridan J."/>
            <person name="Iwata A."/>
            <person name="Tuteja R."/>
            <person name="Penmetsa R.V."/>
            <person name="Wu W."/>
            <person name="Upadhyaya H.D."/>
            <person name="Yang S.P."/>
            <person name="Shah T."/>
            <person name="Saxena K.B."/>
            <person name="Michael T."/>
            <person name="McCombie W.R."/>
            <person name="Yang B."/>
            <person name="Zhang G."/>
            <person name="Yang H."/>
            <person name="Wang J."/>
            <person name="Spillane C."/>
            <person name="Cook D.R."/>
            <person name="May G.D."/>
            <person name="Xu X."/>
            <person name="Jackson S.A."/>
        </authorList>
    </citation>
    <scope>NUCLEOTIDE SEQUENCE [LARGE SCALE GENOMIC DNA]</scope>
</reference>
<evidence type="ECO:0000256" key="1">
    <source>
        <dbReference type="SAM" id="Phobius"/>
    </source>
</evidence>
<dbReference type="PANTHER" id="PTHR46249:SF31">
    <property type="entry name" value="AMINOTRANSFERASE-LIKE PLANT MOBILE DOMAIN-CONTAINING PROTEIN"/>
    <property type="match status" value="1"/>
</dbReference>
<organism evidence="2 3">
    <name type="scientific">Cajanus cajan</name>
    <name type="common">Pigeon pea</name>
    <name type="synonym">Cajanus indicus</name>
    <dbReference type="NCBI Taxonomy" id="3821"/>
    <lineage>
        <taxon>Eukaryota</taxon>
        <taxon>Viridiplantae</taxon>
        <taxon>Streptophyta</taxon>
        <taxon>Embryophyta</taxon>
        <taxon>Tracheophyta</taxon>
        <taxon>Spermatophyta</taxon>
        <taxon>Magnoliopsida</taxon>
        <taxon>eudicotyledons</taxon>
        <taxon>Gunneridae</taxon>
        <taxon>Pentapetalae</taxon>
        <taxon>rosids</taxon>
        <taxon>fabids</taxon>
        <taxon>Fabales</taxon>
        <taxon>Fabaceae</taxon>
        <taxon>Papilionoideae</taxon>
        <taxon>50 kb inversion clade</taxon>
        <taxon>NPAAA clade</taxon>
        <taxon>indigoferoid/millettioid clade</taxon>
        <taxon>Phaseoleae</taxon>
        <taxon>Cajanus</taxon>
    </lineage>
</organism>
<dbReference type="AlphaFoldDB" id="A0A151S8U2"/>
<keyword evidence="1" id="KW-0812">Transmembrane</keyword>
<evidence type="ECO:0000313" key="3">
    <source>
        <dbReference type="Proteomes" id="UP000075243"/>
    </source>
</evidence>
<dbReference type="OMA" id="NTWIPAY"/>
<proteinExistence type="predicted"/>
<feature type="transmembrane region" description="Helical" evidence="1">
    <location>
        <begin position="12"/>
        <end position="29"/>
    </location>
</feature>
<sequence>MYDGQNTWIPAYLQFFSSFSLSWIFSWQYKFGKSNHPLRPPPFQRNSFVKWWPQFDASRANWFTSNTNYLKTADPETSMFLNQKAKITASLAAAKTKESFAKNL</sequence>
<dbReference type="Gramene" id="C.cajan_25154.t">
    <property type="protein sequence ID" value="C.cajan_25154.t.cds1"/>
    <property type="gene ID" value="C.cajan_25154"/>
</dbReference>
<dbReference type="Proteomes" id="UP000075243">
    <property type="component" value="Unassembled WGS sequence"/>
</dbReference>
<gene>
    <name evidence="2" type="ORF">KK1_026885</name>
</gene>
<dbReference type="EMBL" id="KQ483441">
    <property type="protein sequence ID" value="KYP51202.1"/>
    <property type="molecule type" value="Genomic_DNA"/>
</dbReference>
<keyword evidence="3" id="KW-1185">Reference proteome</keyword>